<proteinExistence type="predicted"/>
<accession>A0A0A6P0M8</accession>
<evidence type="ECO:0000313" key="1">
    <source>
        <dbReference type="EMBL" id="OAD21527.1"/>
    </source>
</evidence>
<dbReference type="EMBL" id="LUTY01001570">
    <property type="protein sequence ID" value="OAD21527.1"/>
    <property type="molecule type" value="Genomic_DNA"/>
</dbReference>
<comment type="caution">
    <text evidence="1">The sequence shown here is derived from an EMBL/GenBank/DDBJ whole genome shotgun (WGS) entry which is preliminary data.</text>
</comment>
<organism evidence="1 2">
    <name type="scientific">Candidatus Thiomargarita nelsonii</name>
    <dbReference type="NCBI Taxonomy" id="1003181"/>
    <lineage>
        <taxon>Bacteria</taxon>
        <taxon>Pseudomonadati</taxon>
        <taxon>Pseudomonadota</taxon>
        <taxon>Gammaproteobacteria</taxon>
        <taxon>Thiotrichales</taxon>
        <taxon>Thiotrichaceae</taxon>
        <taxon>Thiomargarita</taxon>
    </lineage>
</organism>
<evidence type="ECO:0000313" key="2">
    <source>
        <dbReference type="Proteomes" id="UP000076962"/>
    </source>
</evidence>
<reference evidence="1 2" key="1">
    <citation type="submission" date="2016-05" db="EMBL/GenBank/DDBJ databases">
        <title>Single-cell genome of chain-forming Candidatus Thiomargarita nelsonii and comparison to other large sulfur-oxidizing bacteria.</title>
        <authorList>
            <person name="Winkel M."/>
            <person name="Salman V."/>
            <person name="Woyke T."/>
            <person name="Schulz-Vogt H."/>
            <person name="Richter M."/>
            <person name="Flood B."/>
            <person name="Bailey J."/>
            <person name="Amann R."/>
            <person name="Mussmann M."/>
        </authorList>
    </citation>
    <scope>NUCLEOTIDE SEQUENCE [LARGE SCALE GENOMIC DNA]</scope>
    <source>
        <strain evidence="1 2">THI036</strain>
    </source>
</reference>
<name>A0A0A6P0M8_9GAMM</name>
<dbReference type="AlphaFoldDB" id="A0A0A6P0M8"/>
<gene>
    <name evidence="1" type="ORF">THIOM_002698</name>
</gene>
<protein>
    <submittedName>
        <fullName evidence="1">Uncharacterized protein</fullName>
    </submittedName>
</protein>
<sequence length="78" mass="8883">MRRNIGPAQIKVAKKPAPPVIKPKLKISKPKTKSVEAPKKEVKVIYRKRRQILKLKKEDGNQTGIRLGSNRGNTRLRC</sequence>
<keyword evidence="2" id="KW-1185">Reference proteome</keyword>
<dbReference type="Proteomes" id="UP000076962">
    <property type="component" value="Unassembled WGS sequence"/>
</dbReference>